<name>A0ABV1KZH6_9BACL</name>
<dbReference type="EMBL" id="JASKHM010000014">
    <property type="protein sequence ID" value="MEQ4485207.1"/>
    <property type="molecule type" value="Genomic_DNA"/>
</dbReference>
<reference evidence="1 2" key="1">
    <citation type="journal article" date="2023" name="Genome Announc.">
        <title>Pan-Genome Analyses of the Genus Cohnella and Proposal of the Novel Species Cohnella silvisoli sp. nov., Isolated from Forest Soil.</title>
        <authorList>
            <person name="Wang C."/>
            <person name="Mao L."/>
            <person name="Bao G."/>
            <person name="Zhu H."/>
        </authorList>
    </citation>
    <scope>NUCLEOTIDE SEQUENCE [LARGE SCALE GENOMIC DNA]</scope>
    <source>
        <strain evidence="1 2">NL03-T5-1</strain>
    </source>
</reference>
<comment type="caution">
    <text evidence="1">The sequence shown here is derived from an EMBL/GenBank/DDBJ whole genome shotgun (WGS) entry which is preliminary data.</text>
</comment>
<sequence length="71" mass="7610">MNALLTQVNVRKSPSISARINAGRRLKTVRDTGAADHIGGFGEFVAIAGYSRQHADRLIRFAELVSGGSAR</sequence>
<accession>A0ABV1KZH6</accession>
<proteinExistence type="predicted"/>
<keyword evidence="2" id="KW-1185">Reference proteome</keyword>
<organism evidence="1 2">
    <name type="scientific">Cohnella silvisoli</name>
    <dbReference type="NCBI Taxonomy" id="2873699"/>
    <lineage>
        <taxon>Bacteria</taxon>
        <taxon>Bacillati</taxon>
        <taxon>Bacillota</taxon>
        <taxon>Bacilli</taxon>
        <taxon>Bacillales</taxon>
        <taxon>Paenibacillaceae</taxon>
        <taxon>Cohnella</taxon>
    </lineage>
</organism>
<evidence type="ECO:0000313" key="1">
    <source>
        <dbReference type="EMBL" id="MEQ4485207.1"/>
    </source>
</evidence>
<protein>
    <submittedName>
        <fullName evidence="1">Uncharacterized protein</fullName>
    </submittedName>
</protein>
<dbReference type="Proteomes" id="UP001493487">
    <property type="component" value="Unassembled WGS sequence"/>
</dbReference>
<evidence type="ECO:0000313" key="2">
    <source>
        <dbReference type="Proteomes" id="UP001493487"/>
    </source>
</evidence>
<dbReference type="RefSeq" id="WP_232187359.1">
    <property type="nucleotide sequence ID" value="NZ_JAIOAP010000012.1"/>
</dbReference>
<gene>
    <name evidence="1" type="ORF">QJS35_22730</name>
</gene>